<accession>A0A5D4NJW8</accession>
<evidence type="ECO:0000256" key="3">
    <source>
        <dbReference type="ARBA" id="ARBA00022692"/>
    </source>
</evidence>
<keyword evidence="4 6" id="KW-1133">Transmembrane helix</keyword>
<name>A0A5D4NJW8_9BACI</name>
<feature type="transmembrane region" description="Helical" evidence="6">
    <location>
        <begin position="155"/>
        <end position="177"/>
    </location>
</feature>
<feature type="transmembrane region" description="Helical" evidence="6">
    <location>
        <begin position="189"/>
        <end position="210"/>
    </location>
</feature>
<keyword evidence="3 6" id="KW-0812">Transmembrane</keyword>
<evidence type="ECO:0000256" key="5">
    <source>
        <dbReference type="ARBA" id="ARBA00023136"/>
    </source>
</evidence>
<comment type="caution">
    <text evidence="7">The sequence shown here is derived from an EMBL/GenBank/DDBJ whole genome shotgun (WGS) entry which is preliminary data.</text>
</comment>
<feature type="transmembrane region" description="Helical" evidence="6">
    <location>
        <begin position="230"/>
        <end position="249"/>
    </location>
</feature>
<sequence length="266" mass="29247">MANEHIHHAGMGADSIAALMTFAAAMLLYLFAVKRSNMKYSPWPMHRIFFGIAGMSCAAASVIGPIAEGAHSSFTYHMAAHLLLGMLAPLLLVISAPLTLLLRTVNVRVARQFTFILKSTPVRLLTDPITASLLNMGGLWILYTTSLYQVMHHNWFLLVLIHIHIFLAGYLFTVSMVTYDPVPHKPSIYYRSVVLVLALASHGILAKFLYGNPPAGVTAGDSETGALLMYYGGDAIDLVIIFLLCLEWYKNQVSHRFGRPGSARSI</sequence>
<comment type="subcellular location">
    <subcellularLocation>
        <location evidence="1">Cell membrane</location>
        <topology evidence="1">Multi-pass membrane protein</topology>
    </subcellularLocation>
</comment>
<feature type="transmembrane region" description="Helical" evidence="6">
    <location>
        <begin position="15"/>
        <end position="33"/>
    </location>
</feature>
<dbReference type="GO" id="GO:0005886">
    <property type="term" value="C:plasma membrane"/>
    <property type="evidence" value="ECO:0007669"/>
    <property type="project" value="UniProtKB-SubCell"/>
</dbReference>
<dbReference type="AlphaFoldDB" id="A0A5D4NJW8"/>
<dbReference type="InterPro" id="IPR019108">
    <property type="entry name" value="Caa3_assmbl_CtaG-rel"/>
</dbReference>
<reference evidence="7 8" key="1">
    <citation type="submission" date="2019-08" db="EMBL/GenBank/DDBJ databases">
        <title>Bacillus genomes from the desert of Cuatro Cienegas, Coahuila.</title>
        <authorList>
            <person name="Olmedo-Alvarez G."/>
        </authorList>
    </citation>
    <scope>NUCLEOTIDE SEQUENCE [LARGE SCALE GENOMIC DNA]</scope>
    <source>
        <strain evidence="7 8">CH34_1T</strain>
    </source>
</reference>
<keyword evidence="5 6" id="KW-0472">Membrane</keyword>
<dbReference type="EMBL" id="VTEI01000015">
    <property type="protein sequence ID" value="TYS14054.1"/>
    <property type="molecule type" value="Genomic_DNA"/>
</dbReference>
<evidence type="ECO:0000256" key="2">
    <source>
        <dbReference type="ARBA" id="ARBA00022475"/>
    </source>
</evidence>
<feature type="transmembrane region" description="Helical" evidence="6">
    <location>
        <begin position="45"/>
        <end position="67"/>
    </location>
</feature>
<dbReference type="OrthoDB" id="5024156at2"/>
<dbReference type="Proteomes" id="UP000322267">
    <property type="component" value="Unassembled WGS sequence"/>
</dbReference>
<evidence type="ECO:0000313" key="7">
    <source>
        <dbReference type="EMBL" id="TYS14054.1"/>
    </source>
</evidence>
<evidence type="ECO:0000256" key="1">
    <source>
        <dbReference type="ARBA" id="ARBA00004651"/>
    </source>
</evidence>
<feature type="transmembrane region" description="Helical" evidence="6">
    <location>
        <begin position="122"/>
        <end position="143"/>
    </location>
</feature>
<dbReference type="RefSeq" id="WP_148941763.1">
    <property type="nucleotide sequence ID" value="NZ_VTEI01000015.1"/>
</dbReference>
<dbReference type="Pfam" id="PF09678">
    <property type="entry name" value="Caa3_CtaG"/>
    <property type="match status" value="1"/>
</dbReference>
<keyword evidence="2" id="KW-1003">Cell membrane</keyword>
<gene>
    <name evidence="7" type="ORF">FZC78_19565</name>
</gene>
<organism evidence="7 8">
    <name type="scientific">Rossellomorea vietnamensis</name>
    <dbReference type="NCBI Taxonomy" id="218284"/>
    <lineage>
        <taxon>Bacteria</taxon>
        <taxon>Bacillati</taxon>
        <taxon>Bacillota</taxon>
        <taxon>Bacilli</taxon>
        <taxon>Bacillales</taxon>
        <taxon>Bacillaceae</taxon>
        <taxon>Rossellomorea</taxon>
    </lineage>
</organism>
<protein>
    <submittedName>
        <fullName evidence="7">Cytochrome c oxidase assembly protein</fullName>
    </submittedName>
</protein>
<evidence type="ECO:0000256" key="6">
    <source>
        <dbReference type="SAM" id="Phobius"/>
    </source>
</evidence>
<proteinExistence type="predicted"/>
<evidence type="ECO:0000256" key="4">
    <source>
        <dbReference type="ARBA" id="ARBA00022989"/>
    </source>
</evidence>
<feature type="transmembrane region" description="Helical" evidence="6">
    <location>
        <begin position="79"/>
        <end position="102"/>
    </location>
</feature>
<evidence type="ECO:0000313" key="8">
    <source>
        <dbReference type="Proteomes" id="UP000322267"/>
    </source>
</evidence>